<feature type="non-terminal residue" evidence="3">
    <location>
        <position position="134"/>
    </location>
</feature>
<proteinExistence type="evidence at transcript level"/>
<dbReference type="PANTHER" id="PTHR11485:SF29">
    <property type="entry name" value="TRANSFERRIN 2"/>
    <property type="match status" value="1"/>
</dbReference>
<evidence type="ECO:0000256" key="1">
    <source>
        <dbReference type="SAM" id="SignalP"/>
    </source>
</evidence>
<dbReference type="Pfam" id="PF00405">
    <property type="entry name" value="Transferrin"/>
    <property type="match status" value="1"/>
</dbReference>
<dbReference type="PRINTS" id="PR00422">
    <property type="entry name" value="TRANSFERRIN"/>
</dbReference>
<dbReference type="Gene3D" id="3.40.190.10">
    <property type="entry name" value="Periplasmic binding protein-like II"/>
    <property type="match status" value="1"/>
</dbReference>
<evidence type="ECO:0000313" key="3">
    <source>
        <dbReference type="EMBL" id="ABD04180.1"/>
    </source>
</evidence>
<dbReference type="AlphaFoldDB" id="Q2F6G2"/>
<dbReference type="SUPFAM" id="SSF53850">
    <property type="entry name" value="Periplasmic binding protein-like II"/>
    <property type="match status" value="1"/>
</dbReference>
<dbReference type="GO" id="GO:0005886">
    <property type="term" value="C:plasma membrane"/>
    <property type="evidence" value="ECO:0007669"/>
    <property type="project" value="TreeGrafter"/>
</dbReference>
<protein>
    <submittedName>
        <fullName evidence="3">Membrane-bound transferrin-like protein p97-like protein</fullName>
    </submittedName>
</protein>
<keyword evidence="1" id="KW-0732">Signal</keyword>
<dbReference type="GO" id="GO:0006826">
    <property type="term" value="P:iron ion transport"/>
    <property type="evidence" value="ECO:0007669"/>
    <property type="project" value="TreeGrafter"/>
</dbReference>
<dbReference type="MEROPS" id="S60.973"/>
<sequence length="134" mass="14852">MDFHKTHLLPYCCRRSKMHWFPVILVLSAVFSAGNAAKNFRWCTVNADEEKKCEDFKKVLPGLAKIAGVDITPDCVSGPKKEDCMKKIKDNKADFITLDGGEIYQAGKCYDLVPIVAESYGPPEGISYYAVAVA</sequence>
<dbReference type="InterPro" id="IPR001156">
    <property type="entry name" value="Transferrin-like_dom"/>
</dbReference>
<feature type="domain" description="Transferrin-like" evidence="2">
    <location>
        <begin position="40"/>
        <end position="134"/>
    </location>
</feature>
<dbReference type="GO" id="GO:0055037">
    <property type="term" value="C:recycling endosome"/>
    <property type="evidence" value="ECO:0007669"/>
    <property type="project" value="TreeGrafter"/>
</dbReference>
<dbReference type="EMBL" id="DQ309541">
    <property type="protein sequence ID" value="ABD04180.1"/>
    <property type="molecule type" value="mRNA"/>
</dbReference>
<evidence type="ECO:0000259" key="2">
    <source>
        <dbReference type="PROSITE" id="PS51408"/>
    </source>
</evidence>
<feature type="chain" id="PRO_5004207773" evidence="1">
    <location>
        <begin position="37"/>
        <end position="134"/>
    </location>
</feature>
<name>Q2F6G2_ANTEL</name>
<dbReference type="PROSITE" id="PS51408">
    <property type="entry name" value="TRANSFERRIN_LIKE_4"/>
    <property type="match status" value="1"/>
</dbReference>
<dbReference type="PANTHER" id="PTHR11485">
    <property type="entry name" value="TRANSFERRIN"/>
    <property type="match status" value="1"/>
</dbReference>
<dbReference type="GO" id="GO:0005769">
    <property type="term" value="C:early endosome"/>
    <property type="evidence" value="ECO:0007669"/>
    <property type="project" value="TreeGrafter"/>
</dbReference>
<accession>Q2F6G2</accession>
<dbReference type="GO" id="GO:0005615">
    <property type="term" value="C:extracellular space"/>
    <property type="evidence" value="ECO:0007669"/>
    <property type="project" value="TreeGrafter"/>
</dbReference>
<reference evidence="3" key="1">
    <citation type="journal article" date="2006" name="BMC Genomics">
        <title>Transcriptome analysis of a cnidarian-dinoflagellate mutualism reveals complex modulation of host gene expression.</title>
        <authorList>
            <person name="Rodriguez-Lanetty M."/>
            <person name="Phillips W.S."/>
            <person name="Weis V.M."/>
        </authorList>
    </citation>
    <scope>NUCLEOTIDE SEQUENCE</scope>
</reference>
<organism evidence="3">
    <name type="scientific">Anthopleura elegantissima</name>
    <name type="common">Green aggregating anemone</name>
    <name type="synonym">Actinia elegantissima</name>
    <dbReference type="NCBI Taxonomy" id="6110"/>
    <lineage>
        <taxon>Eukaryota</taxon>
        <taxon>Metazoa</taxon>
        <taxon>Cnidaria</taxon>
        <taxon>Anthozoa</taxon>
        <taxon>Hexacorallia</taxon>
        <taxon>Actiniaria</taxon>
        <taxon>Actiniidae</taxon>
        <taxon>Anthopleura</taxon>
    </lineage>
</organism>
<feature type="signal peptide" evidence="1">
    <location>
        <begin position="1"/>
        <end position="36"/>
    </location>
</feature>